<keyword evidence="10" id="KW-1185">Reference proteome</keyword>
<proteinExistence type="inferred from homology"/>
<dbReference type="Proteomes" id="UP000285301">
    <property type="component" value="Unassembled WGS sequence"/>
</dbReference>
<feature type="non-terminal residue" evidence="9">
    <location>
        <position position="48"/>
    </location>
</feature>
<dbReference type="GO" id="GO:0020037">
    <property type="term" value="F:heme binding"/>
    <property type="evidence" value="ECO:0007669"/>
    <property type="project" value="InterPro"/>
</dbReference>
<keyword evidence="4" id="KW-0479">Metal-binding</keyword>
<dbReference type="PANTHER" id="PTHR24291:SF189">
    <property type="entry name" value="CYTOCHROME P450 4C3-RELATED"/>
    <property type="match status" value="1"/>
</dbReference>
<dbReference type="GO" id="GO:0016705">
    <property type="term" value="F:oxidoreductase activity, acting on paired donors, with incorporation or reduction of molecular oxygen"/>
    <property type="evidence" value="ECO:0007669"/>
    <property type="project" value="InterPro"/>
</dbReference>
<dbReference type="InterPro" id="IPR050196">
    <property type="entry name" value="Cytochrome_P450_Monoox"/>
</dbReference>
<dbReference type="PANTHER" id="PTHR24291">
    <property type="entry name" value="CYTOCHROME P450 FAMILY 4"/>
    <property type="match status" value="1"/>
</dbReference>
<comment type="cofactor">
    <cofactor evidence="1">
        <name>heme</name>
        <dbReference type="ChEBI" id="CHEBI:30413"/>
    </cofactor>
</comment>
<evidence type="ECO:0000256" key="2">
    <source>
        <dbReference type="ARBA" id="ARBA00004586"/>
    </source>
</evidence>
<evidence type="ECO:0000256" key="5">
    <source>
        <dbReference type="ARBA" id="ARBA00022824"/>
    </source>
</evidence>
<evidence type="ECO:0000256" key="1">
    <source>
        <dbReference type="ARBA" id="ARBA00001971"/>
    </source>
</evidence>
<evidence type="ECO:0000313" key="10">
    <source>
        <dbReference type="Proteomes" id="UP000285301"/>
    </source>
</evidence>
<dbReference type="InterPro" id="IPR001128">
    <property type="entry name" value="Cyt_P450"/>
</dbReference>
<accession>A0A443RKS9</accession>
<organism evidence="9 10">
    <name type="scientific">Dinothrombium tinctorium</name>
    <dbReference type="NCBI Taxonomy" id="1965070"/>
    <lineage>
        <taxon>Eukaryota</taxon>
        <taxon>Metazoa</taxon>
        <taxon>Ecdysozoa</taxon>
        <taxon>Arthropoda</taxon>
        <taxon>Chelicerata</taxon>
        <taxon>Arachnida</taxon>
        <taxon>Acari</taxon>
        <taxon>Acariformes</taxon>
        <taxon>Trombidiformes</taxon>
        <taxon>Prostigmata</taxon>
        <taxon>Anystina</taxon>
        <taxon>Parasitengona</taxon>
        <taxon>Trombidioidea</taxon>
        <taxon>Trombidiidae</taxon>
        <taxon>Dinothrombium</taxon>
    </lineage>
</organism>
<dbReference type="Gene3D" id="1.10.630.10">
    <property type="entry name" value="Cytochrome P450"/>
    <property type="match status" value="1"/>
</dbReference>
<name>A0A443RKS9_9ACAR</name>
<sequence length="48" mass="5441">MNFLDLLLALQSSDASITDQMIREDVDTFMFAGHDTTSVCLTWTLFLL</sequence>
<evidence type="ECO:0000256" key="7">
    <source>
        <dbReference type="ARBA" id="ARBA00023033"/>
    </source>
</evidence>
<evidence type="ECO:0000256" key="4">
    <source>
        <dbReference type="ARBA" id="ARBA00022617"/>
    </source>
</evidence>
<dbReference type="SUPFAM" id="SSF48264">
    <property type="entry name" value="Cytochrome P450"/>
    <property type="match status" value="1"/>
</dbReference>
<reference evidence="9 10" key="1">
    <citation type="journal article" date="2018" name="Gigascience">
        <title>Genomes of trombidid mites reveal novel predicted allergens and laterally-transferred genes associated with secondary metabolism.</title>
        <authorList>
            <person name="Dong X."/>
            <person name="Chaisiri K."/>
            <person name="Xia D."/>
            <person name="Armstrong S.D."/>
            <person name="Fang Y."/>
            <person name="Donnelly M.J."/>
            <person name="Kadowaki T."/>
            <person name="McGarry J.W."/>
            <person name="Darby A.C."/>
            <person name="Makepeace B.L."/>
        </authorList>
    </citation>
    <scope>NUCLEOTIDE SEQUENCE [LARGE SCALE GENOMIC DNA]</scope>
    <source>
        <strain evidence="9">UoL-WK</strain>
    </source>
</reference>
<keyword evidence="7" id="KW-0560">Oxidoreductase</keyword>
<dbReference type="OrthoDB" id="6515167at2759"/>
<dbReference type="GO" id="GO:0004497">
    <property type="term" value="F:monooxygenase activity"/>
    <property type="evidence" value="ECO:0007669"/>
    <property type="project" value="UniProtKB-KW"/>
</dbReference>
<keyword evidence="8" id="KW-0472">Membrane</keyword>
<dbReference type="AlphaFoldDB" id="A0A443RKS9"/>
<dbReference type="EMBL" id="NCKU01000345">
    <property type="protein sequence ID" value="RWS15881.1"/>
    <property type="molecule type" value="Genomic_DNA"/>
</dbReference>
<dbReference type="GO" id="GO:0005506">
    <property type="term" value="F:iron ion binding"/>
    <property type="evidence" value="ECO:0007669"/>
    <property type="project" value="InterPro"/>
</dbReference>
<comment type="caution">
    <text evidence="9">The sequence shown here is derived from an EMBL/GenBank/DDBJ whole genome shotgun (WGS) entry which is preliminary data.</text>
</comment>
<keyword evidence="7" id="KW-0503">Monooxygenase</keyword>
<dbReference type="Pfam" id="PF00067">
    <property type="entry name" value="p450"/>
    <property type="match status" value="1"/>
</dbReference>
<comment type="similarity">
    <text evidence="3">Belongs to the cytochrome P450 family.</text>
</comment>
<gene>
    <name evidence="9" type="ORF">B4U79_07927</name>
</gene>
<keyword evidence="5" id="KW-0256">Endoplasmic reticulum</keyword>
<evidence type="ECO:0000313" key="9">
    <source>
        <dbReference type="EMBL" id="RWS15881.1"/>
    </source>
</evidence>
<keyword evidence="6" id="KW-0408">Iron</keyword>
<dbReference type="InterPro" id="IPR036396">
    <property type="entry name" value="Cyt_P450_sf"/>
</dbReference>
<dbReference type="GO" id="GO:0005789">
    <property type="term" value="C:endoplasmic reticulum membrane"/>
    <property type="evidence" value="ECO:0007669"/>
    <property type="project" value="UniProtKB-SubCell"/>
</dbReference>
<evidence type="ECO:0000256" key="8">
    <source>
        <dbReference type="ARBA" id="ARBA00023136"/>
    </source>
</evidence>
<evidence type="ECO:0000256" key="6">
    <source>
        <dbReference type="ARBA" id="ARBA00023004"/>
    </source>
</evidence>
<protein>
    <submittedName>
        <fullName evidence="9">Cytochrome P450 V20-like protein</fullName>
    </submittedName>
</protein>
<dbReference type="STRING" id="1965070.A0A443RKS9"/>
<evidence type="ECO:0000256" key="3">
    <source>
        <dbReference type="ARBA" id="ARBA00010617"/>
    </source>
</evidence>
<comment type="subcellular location">
    <subcellularLocation>
        <location evidence="2">Endoplasmic reticulum membrane</location>
    </subcellularLocation>
</comment>
<keyword evidence="4" id="KW-0349">Heme</keyword>